<gene>
    <name evidence="8" type="ORF">BRETT_001272</name>
</gene>
<dbReference type="OrthoDB" id="10265211at2759"/>
<dbReference type="GO" id="GO:0005664">
    <property type="term" value="C:nuclear origin of replication recognition complex"/>
    <property type="evidence" value="ECO:0007669"/>
    <property type="project" value="InterPro"/>
</dbReference>
<dbReference type="PANTHER" id="PTHR12748:SF0">
    <property type="entry name" value="ORIGIN RECOGNITION COMPLEX SUBUNIT 3"/>
    <property type="match status" value="1"/>
</dbReference>
<comment type="subcellular location">
    <subcellularLocation>
        <location evidence="1">Nucleus</location>
    </subcellularLocation>
</comment>
<protein>
    <recommendedName>
        <fullName evidence="10">Origin recognition complex subunit 3</fullName>
    </recommendedName>
</protein>
<name>A0A871RCP9_DEKBR</name>
<evidence type="ECO:0000313" key="9">
    <source>
        <dbReference type="Proteomes" id="UP000663131"/>
    </source>
</evidence>
<dbReference type="RefSeq" id="XP_041138041.1">
    <property type="nucleotide sequence ID" value="XM_041279827.1"/>
</dbReference>
<dbReference type="EMBL" id="CP063136">
    <property type="protein sequence ID" value="QOU21548.1"/>
    <property type="molecule type" value="Genomic_DNA"/>
</dbReference>
<evidence type="ECO:0000256" key="2">
    <source>
        <dbReference type="ARBA" id="ARBA00010977"/>
    </source>
</evidence>
<comment type="similarity">
    <text evidence="2">Belongs to the ORC3 family.</text>
</comment>
<dbReference type="Proteomes" id="UP000663131">
    <property type="component" value="Chromosome 8"/>
</dbReference>
<keyword evidence="4" id="KW-0238">DNA-binding</keyword>
<keyword evidence="5" id="KW-0539">Nucleus</keyword>
<evidence type="ECO:0000256" key="4">
    <source>
        <dbReference type="ARBA" id="ARBA00023125"/>
    </source>
</evidence>
<proteinExistence type="inferred from homology"/>
<dbReference type="AlphaFoldDB" id="A0A871RCP9"/>
<dbReference type="InterPro" id="IPR020795">
    <property type="entry name" value="ORC3"/>
</dbReference>
<feature type="domain" description="Origin recognition complex subunit 3 N-terminal" evidence="6">
    <location>
        <begin position="6"/>
        <end position="388"/>
    </location>
</feature>
<dbReference type="InterPro" id="IPR040855">
    <property type="entry name" value="ORC_WH_C"/>
</dbReference>
<dbReference type="GO" id="GO:0006270">
    <property type="term" value="P:DNA replication initiation"/>
    <property type="evidence" value="ECO:0007669"/>
    <property type="project" value="TreeGrafter"/>
</dbReference>
<dbReference type="GO" id="GO:0005656">
    <property type="term" value="C:nuclear pre-replicative complex"/>
    <property type="evidence" value="ECO:0007669"/>
    <property type="project" value="TreeGrafter"/>
</dbReference>
<reference evidence="8" key="1">
    <citation type="submission" date="2020-10" db="EMBL/GenBank/DDBJ databases">
        <authorList>
            <person name="Palmer J.M."/>
        </authorList>
    </citation>
    <scope>NUCLEOTIDE SEQUENCE</scope>
    <source>
        <strain evidence="8">UCD 2041</strain>
    </source>
</reference>
<dbReference type="GO" id="GO:0003688">
    <property type="term" value="F:DNA replication origin binding"/>
    <property type="evidence" value="ECO:0007669"/>
    <property type="project" value="TreeGrafter"/>
</dbReference>
<accession>A0A871RCP9</accession>
<evidence type="ECO:0000256" key="1">
    <source>
        <dbReference type="ARBA" id="ARBA00004123"/>
    </source>
</evidence>
<evidence type="ECO:0000256" key="5">
    <source>
        <dbReference type="ARBA" id="ARBA00023242"/>
    </source>
</evidence>
<reference evidence="8" key="2">
    <citation type="journal article" name="BMC Genomics">
        <title>New genome assemblies reveal patterns of domestication and adaptation across Brettanomyces (Dekkera) species.</title>
        <authorList>
            <person name="Roach M.J."/>
            <person name="Borneman A.R."/>
        </authorList>
    </citation>
    <scope>NUCLEOTIDE SEQUENCE</scope>
    <source>
        <strain evidence="8">UCD 2041</strain>
    </source>
</reference>
<feature type="domain" description="Origin recognition complex subunit 3 winged helix C-terminal" evidence="7">
    <location>
        <begin position="646"/>
        <end position="796"/>
    </location>
</feature>
<evidence type="ECO:0000256" key="3">
    <source>
        <dbReference type="ARBA" id="ARBA00022705"/>
    </source>
</evidence>
<dbReference type="InterPro" id="IPR045667">
    <property type="entry name" value="ORC3_N"/>
</dbReference>
<organism evidence="8 9">
    <name type="scientific">Dekkera bruxellensis</name>
    <name type="common">Brettanomyces custersii</name>
    <dbReference type="NCBI Taxonomy" id="5007"/>
    <lineage>
        <taxon>Eukaryota</taxon>
        <taxon>Fungi</taxon>
        <taxon>Dikarya</taxon>
        <taxon>Ascomycota</taxon>
        <taxon>Saccharomycotina</taxon>
        <taxon>Pichiomycetes</taxon>
        <taxon>Pichiales</taxon>
        <taxon>Pichiaceae</taxon>
        <taxon>Brettanomyces</taxon>
    </lineage>
</organism>
<sequence>MRSFDDFEESQKIVYELKPRASEADKVKEQNEDKYYPYDKSSLYYQEGIPTNETDIPFIRLLKGKEPICNMKRRYELYQKNWSRQLSIINGILMNSDREKLQQVKQFVEDNIHRTNNCNVAKTFLGDSTMGDEKNWKVPCAFLNLGSNISNHARLLDQVYEYLSQDKKNVVVRINTALCTSIRKCMKMISYRIVVQLHYQDMQDGFESEDDTALNSDGEGNAFLNKIHHLNFRSKAYRNLPDVEELVQRLADEGKCLIVLIEDADSLPTDTMTRLLSILWYSSSSTRNVSTLIGISTPLSIFQEKISRLVLNILNSQSFNIDNSNEAIENIMENLLLNINDTYNSLIFEPRLVLHFLKMKSSMGISQFYDTMKLIYMNHYFSQPLSILWTDDFSSIKLTKEYFDIFKRLPSLRNLSNGDLERNNSITRKIVDETQISLYKSILEDDDSGVGSFLRLNLNRLINWRFNLKNLIDFLNFMQAYFYDLKLWKNNLALFQLIFENYDYENPYNNMSNFDFLKPIYLNMKNIELKIFNKFLDMVHDDEQFQFLFRKKNMEDNDTMTHEEIKEGHGKVNTNNADEFFENLHHLKDHKDVQKFTKYLNEKLIEHLDELNMDHQPFKEICCIGMNVTDVLKNAFNPSIRDVEFNALLNSREYLLNSAHTDIDKIDNSDPEMKLYKLFEPSMIELYRVYREAGVVINVYDFYQVFTNSITDRERICELLIEVVNRSKMADKEDRNTIRKLEEMIKKWKTEGKDAECEEWNKLTLCWFLEQFAELEIKGMLKEGRGTSGALEKLIWKDI</sequence>
<evidence type="ECO:0008006" key="10">
    <source>
        <dbReference type="Google" id="ProtNLM"/>
    </source>
</evidence>
<dbReference type="GeneID" id="64573197"/>
<keyword evidence="3" id="KW-0235">DNA replication</keyword>
<dbReference type="GO" id="GO:0031261">
    <property type="term" value="C:DNA replication preinitiation complex"/>
    <property type="evidence" value="ECO:0007669"/>
    <property type="project" value="TreeGrafter"/>
</dbReference>
<evidence type="ECO:0000259" key="7">
    <source>
        <dbReference type="Pfam" id="PF18137"/>
    </source>
</evidence>
<dbReference type="PANTHER" id="PTHR12748">
    <property type="entry name" value="ORIGIN RECOGNITION COMPLEX SUBUNIT 3"/>
    <property type="match status" value="1"/>
</dbReference>
<evidence type="ECO:0000313" key="8">
    <source>
        <dbReference type="EMBL" id="QOU21548.1"/>
    </source>
</evidence>
<dbReference type="Pfam" id="PF07034">
    <property type="entry name" value="ORC3_N"/>
    <property type="match status" value="1"/>
</dbReference>
<evidence type="ECO:0000259" key="6">
    <source>
        <dbReference type="Pfam" id="PF07034"/>
    </source>
</evidence>
<dbReference type="KEGG" id="bbrx:BRETT_001272"/>
<dbReference type="Pfam" id="PF18137">
    <property type="entry name" value="WHD_ORC"/>
    <property type="match status" value="1"/>
</dbReference>
<dbReference type="CDD" id="cd20704">
    <property type="entry name" value="Orc3"/>
    <property type="match status" value="1"/>
</dbReference>